<dbReference type="GeneID" id="11510087"/>
<evidence type="ECO:0000256" key="1">
    <source>
        <dbReference type="SAM" id="MobiDB-lite"/>
    </source>
</evidence>
<evidence type="ECO:0000313" key="4">
    <source>
        <dbReference type="Proteomes" id="UP000007322"/>
    </source>
</evidence>
<organism evidence="3 4">
    <name type="scientific">Thermothelomyces thermophilus (strain ATCC 42464 / BCRC 31852 / DSM 1799)</name>
    <name type="common">Sporotrichum thermophile</name>
    <dbReference type="NCBI Taxonomy" id="573729"/>
    <lineage>
        <taxon>Eukaryota</taxon>
        <taxon>Fungi</taxon>
        <taxon>Dikarya</taxon>
        <taxon>Ascomycota</taxon>
        <taxon>Pezizomycotina</taxon>
        <taxon>Sordariomycetes</taxon>
        <taxon>Sordariomycetidae</taxon>
        <taxon>Sordariales</taxon>
        <taxon>Chaetomiaceae</taxon>
        <taxon>Thermothelomyces</taxon>
    </lineage>
</organism>
<dbReference type="InParanoid" id="G2QNV9"/>
<dbReference type="VEuPathDB" id="FungiDB:MYCTH_2313151"/>
<evidence type="ECO:0000256" key="2">
    <source>
        <dbReference type="SAM" id="Phobius"/>
    </source>
</evidence>
<dbReference type="OrthoDB" id="3034003at2759"/>
<sequence length="906" mass="99109">MVSNYLFCPPYRCYCSNDAHRCQCQPPVRVLTRLNTRTRSVAAKVLHSSYWTTILRTDSVRTHAVRRPISLASLAIPAATILTAVASVVTPLGLYEQLGIGAKEVGNFSYVGDTSAYFYGTSPRGAYSFSRVCYFRVSWGPCPFTNDTVIFSQGESQSSWQFPNNLTTDVPPILREVYSSGTHGIGTTVSNFFDIEWRQLTTKVDENGILNHGRPYPVNMFRQLDSVAIDDAVRLVEGLVVDAKSGGIGFRNHTVPQPPNRNVTWQEDLLFIEPVTSCVDTNLTLDYTESSSYNNFSSSGPADYRLTDRGGFVHLVHKLPDYNHDDPQANPDLRGRAYRAAMLNNFATMVYLNVTNPSDNSTGTKSFRYVNSGLGKSFRVSVDPLRTYRAASFSSDYGSYLFGSSFDDELGYPNPYNVTKDGWFQPILRECSGYHPYRPANINTSIFVTCGLVIGPPRRVDGGPQGIFDRGSKWTTPMYSCATAVRAIIKTVHFSTDIASDPTLRPVGRNRGLVALRVTNITAKKYPTRESYPLWGVEDTGRPLGEVAPIWGLVSPAYQDAGFPNLTVVKQPWLYLLGVGNDDLVYAKNLNPSSVVPSGSQNLPGAEFPFAAANTIYDDMYGLSRTEWPFDLSGRSDMAVFTRWQELAATPEGTAKLINLLWTDVAASAVVGTKGIMPPASSSSTSPSSSLTRRSPLQQQQGGTESEEQKEQQQQQQQQQQQPVPVIHVWPIVPLTRYHPAYGIPAFVLLVVLVALTAGALAAWWTKTSTVGKLRMRLQQLSAGRIFTAVLYPGESDFRMPPKQWSQVSGPKTVKFADGEGGEAEAAAAAGATAAAEAAEAADGEEQQAAVRDVQTPGVITVSSVGDESKVEYVEEMRPIRHDPYGGGQQHGGYIALASVGYGYDG</sequence>
<dbReference type="HOGENOM" id="CLU_009663_0_0_1"/>
<dbReference type="KEGG" id="mtm:MYCTH_2313151"/>
<protein>
    <submittedName>
        <fullName evidence="3">Uncharacterized protein</fullName>
    </submittedName>
</protein>
<keyword evidence="2" id="KW-0812">Transmembrane</keyword>
<dbReference type="RefSeq" id="XP_003667380.1">
    <property type="nucleotide sequence ID" value="XM_003667332.1"/>
</dbReference>
<keyword evidence="2" id="KW-0472">Membrane</keyword>
<evidence type="ECO:0000313" key="3">
    <source>
        <dbReference type="EMBL" id="AEO62135.1"/>
    </source>
</evidence>
<gene>
    <name evidence="3" type="ORF">MYCTH_2313151</name>
</gene>
<keyword evidence="4" id="KW-1185">Reference proteome</keyword>
<dbReference type="EMBL" id="CP003008">
    <property type="protein sequence ID" value="AEO62135.1"/>
    <property type="molecule type" value="Genomic_DNA"/>
</dbReference>
<feature type="transmembrane region" description="Helical" evidence="2">
    <location>
        <begin position="742"/>
        <end position="766"/>
    </location>
</feature>
<feature type="compositionally biased region" description="Low complexity" evidence="1">
    <location>
        <begin position="712"/>
        <end position="721"/>
    </location>
</feature>
<dbReference type="AlphaFoldDB" id="G2QNV9"/>
<reference evidence="3 4" key="1">
    <citation type="journal article" date="2011" name="Nat. Biotechnol.">
        <title>Comparative genomic analysis of the thermophilic biomass-degrading fungi Myceliophthora thermophila and Thielavia terrestris.</title>
        <authorList>
            <person name="Berka R.M."/>
            <person name="Grigoriev I.V."/>
            <person name="Otillar R."/>
            <person name="Salamov A."/>
            <person name="Grimwood J."/>
            <person name="Reid I."/>
            <person name="Ishmael N."/>
            <person name="John T."/>
            <person name="Darmond C."/>
            <person name="Moisan M.-C."/>
            <person name="Henrissat B."/>
            <person name="Coutinho P.M."/>
            <person name="Lombard V."/>
            <person name="Natvig D.O."/>
            <person name="Lindquist E."/>
            <person name="Schmutz J."/>
            <person name="Lucas S."/>
            <person name="Harris P."/>
            <person name="Powlowski J."/>
            <person name="Bellemare A."/>
            <person name="Taylor D."/>
            <person name="Butler G."/>
            <person name="de Vries R.P."/>
            <person name="Allijn I.E."/>
            <person name="van den Brink J."/>
            <person name="Ushinsky S."/>
            <person name="Storms R."/>
            <person name="Powell A.J."/>
            <person name="Paulsen I.T."/>
            <person name="Elbourne L.D.H."/>
            <person name="Baker S.E."/>
            <person name="Magnuson J."/>
            <person name="LaBoissiere S."/>
            <person name="Clutterbuck A.J."/>
            <person name="Martinez D."/>
            <person name="Wogulis M."/>
            <person name="de Leon A.L."/>
            <person name="Rey M.W."/>
            <person name="Tsang A."/>
        </authorList>
    </citation>
    <scope>NUCLEOTIDE SEQUENCE [LARGE SCALE GENOMIC DNA]</scope>
    <source>
        <strain evidence="4">ATCC 42464 / BCRC 31852 / DSM 1799</strain>
    </source>
</reference>
<dbReference type="eggNOG" id="ENOG502RYID">
    <property type="taxonomic scope" value="Eukaryota"/>
</dbReference>
<accession>G2QNV9</accession>
<name>G2QNV9_THET4</name>
<feature type="compositionally biased region" description="Low complexity" evidence="1">
    <location>
        <begin position="681"/>
        <end position="704"/>
    </location>
</feature>
<feature type="region of interest" description="Disordered" evidence="1">
    <location>
        <begin position="676"/>
        <end position="721"/>
    </location>
</feature>
<proteinExistence type="predicted"/>
<dbReference type="Proteomes" id="UP000007322">
    <property type="component" value="Chromosome 7"/>
</dbReference>
<dbReference type="OMA" id="IFDIEWR"/>
<keyword evidence="2" id="KW-1133">Transmembrane helix</keyword>